<name>A0ABY3SNL9_9BACL</name>
<dbReference type="EMBL" id="CP090978">
    <property type="protein sequence ID" value="UJF35523.1"/>
    <property type="molecule type" value="Genomic_DNA"/>
</dbReference>
<sequence>MRNKVLPLSKPIVDAYPYHANLQSVILNIPESMPWILNNYVQLHTMKLFDNLRLDYYNYTLWKTCPWIYYQRIGRDIVLLKWDSIVNFLIEMIESGFYSFFMVDVSQIPSYDIKGEHDIFIFGFDLDRKVFYAADNFQFGKYQYKEISFEQIEKGYNRIIETGKKDYLSGIEIINLRQDNKYLIQKDYTFQVDFLVEQLVDYLNSKKHI</sequence>
<accession>A0ABY3SNL9</accession>
<evidence type="ECO:0000313" key="1">
    <source>
        <dbReference type="EMBL" id="UJF35523.1"/>
    </source>
</evidence>
<proteinExistence type="predicted"/>
<protein>
    <submittedName>
        <fullName evidence="1">Uncharacterized protein</fullName>
    </submittedName>
</protein>
<reference evidence="1 2" key="1">
    <citation type="journal article" date="2024" name="Int. J. Syst. Evol. Microbiol.">
        <title>Paenibacillus hexagrammi sp. nov., a novel bacterium isolated from the gut content of Hexagrammos agrammus.</title>
        <authorList>
            <person name="Jung H.K."/>
            <person name="Kim D.G."/>
            <person name="Zin H."/>
            <person name="Park J."/>
            <person name="Jung H."/>
            <person name="Kim Y.O."/>
            <person name="Kong H.J."/>
            <person name="Kim J.W."/>
            <person name="Kim Y.S."/>
        </authorList>
    </citation>
    <scope>NUCLEOTIDE SEQUENCE [LARGE SCALE GENOMIC DNA]</scope>
    <source>
        <strain evidence="1 2">YPD9-1</strain>
    </source>
</reference>
<dbReference type="Proteomes" id="UP001649230">
    <property type="component" value="Chromosome"/>
</dbReference>
<evidence type="ECO:0000313" key="2">
    <source>
        <dbReference type="Proteomes" id="UP001649230"/>
    </source>
</evidence>
<dbReference type="RefSeq" id="WP_235122084.1">
    <property type="nucleotide sequence ID" value="NZ_CP090978.1"/>
</dbReference>
<organism evidence="1 2">
    <name type="scientific">Paenibacillus hexagrammi</name>
    <dbReference type="NCBI Taxonomy" id="2908839"/>
    <lineage>
        <taxon>Bacteria</taxon>
        <taxon>Bacillati</taxon>
        <taxon>Bacillota</taxon>
        <taxon>Bacilli</taxon>
        <taxon>Bacillales</taxon>
        <taxon>Paenibacillaceae</taxon>
        <taxon>Paenibacillus</taxon>
    </lineage>
</organism>
<keyword evidence="2" id="KW-1185">Reference proteome</keyword>
<gene>
    <name evidence="1" type="ORF">L0M14_10720</name>
</gene>